<protein>
    <submittedName>
        <fullName evidence="2">Maker256</fullName>
    </submittedName>
</protein>
<dbReference type="OMA" id="GSQVNCK"/>
<dbReference type="Proteomes" id="UP000494163">
    <property type="component" value="Chromosome 3R"/>
</dbReference>
<dbReference type="AlphaFoldDB" id="A0A0M4ERM1"/>
<dbReference type="EMBL" id="CP012526">
    <property type="protein sequence ID" value="ALC47838.1"/>
    <property type="molecule type" value="Genomic_DNA"/>
</dbReference>
<evidence type="ECO:0000256" key="1">
    <source>
        <dbReference type="SAM" id="MobiDB-lite"/>
    </source>
</evidence>
<name>A0A0M4ERM1_DROBS</name>
<organism evidence="2 3">
    <name type="scientific">Drosophila busckii</name>
    <name type="common">Fruit fly</name>
    <dbReference type="NCBI Taxonomy" id="30019"/>
    <lineage>
        <taxon>Eukaryota</taxon>
        <taxon>Metazoa</taxon>
        <taxon>Ecdysozoa</taxon>
        <taxon>Arthropoda</taxon>
        <taxon>Hexapoda</taxon>
        <taxon>Insecta</taxon>
        <taxon>Pterygota</taxon>
        <taxon>Neoptera</taxon>
        <taxon>Endopterygota</taxon>
        <taxon>Diptera</taxon>
        <taxon>Brachycera</taxon>
        <taxon>Muscomorpha</taxon>
        <taxon>Ephydroidea</taxon>
        <taxon>Drosophilidae</taxon>
        <taxon>Drosophila</taxon>
    </lineage>
</organism>
<keyword evidence="3" id="KW-1185">Reference proteome</keyword>
<proteinExistence type="predicted"/>
<sequence>MVAQKLRFDAIFANNFEHQNERELNTLLQRLLVEQRDCMLMHLSGQRGNQLMFLIDAFIVQLNVKLQQLGLRLEHGHVRYTHLAEDATATGLDAEYTFNDTCHLMNWLLGEYRMRSALAKGHEALVVEYTVVSQKQPAHWFSVKFHIVLVAMEQFCLGTLCGLRCYFSNDLITAALSITELTSYMRQAADQAMTKPLHMLVLCHVRTSGCTSRIDGQQVQLLGLAQLACQQGDCSPQPSTTTTAEPTTTSGEGDANNNLLTPTQFELCHQQLKECFKLVHNSLLQVQNLKHTRQLADTQLSNLVKILLASETKLLQSMSQTYTRLQN</sequence>
<evidence type="ECO:0000313" key="2">
    <source>
        <dbReference type="EMBL" id="ALC47838.1"/>
    </source>
</evidence>
<evidence type="ECO:0000313" key="3">
    <source>
        <dbReference type="Proteomes" id="UP000494163"/>
    </source>
</evidence>
<accession>A0A0M4ERM1</accession>
<feature type="compositionally biased region" description="Low complexity" evidence="1">
    <location>
        <begin position="234"/>
        <end position="250"/>
    </location>
</feature>
<feature type="region of interest" description="Disordered" evidence="1">
    <location>
        <begin position="234"/>
        <end position="257"/>
    </location>
</feature>
<reference evidence="2 3" key="1">
    <citation type="submission" date="2015-08" db="EMBL/GenBank/DDBJ databases">
        <title>Ancestral chromatin configuration constrains chromatin evolution on differentiating sex chromosomes in Drosophila.</title>
        <authorList>
            <person name="Zhou Q."/>
            <person name="Bachtrog D."/>
        </authorList>
    </citation>
    <scope>NUCLEOTIDE SEQUENCE [LARGE SCALE GENOMIC DNA]</scope>
    <source>
        <tissue evidence="2">Whole larvae</tissue>
    </source>
</reference>
<gene>
    <name evidence="2" type="ORF">Dbus_chr3Rg2588</name>
</gene>
<dbReference type="OrthoDB" id="7817868at2759"/>